<gene>
    <name evidence="2" type="ORF">SAMN02745117_01137</name>
</gene>
<keyword evidence="3" id="KW-1185">Reference proteome</keyword>
<feature type="transmembrane region" description="Helical" evidence="1">
    <location>
        <begin position="116"/>
        <end position="140"/>
    </location>
</feature>
<proteinExistence type="predicted"/>
<sequence length="274" mass="30316">MSERQPEPGQRMAAAAPPPQKLWQHLHEWWLLWWNNLYVGSAALLLMASPASYSLRLWNTVAQRVYVRLKWPLVLFLLLVALASSVLTRIVAQSLAGYGLAGLTMPLVQRVLVLELLPLAAALVVAIKMGIPMGAELAGLRRARHLQRVRQAGGDPLRSELLPRLLMSLYASTMFTAFGSVLAMGTLYVGVYGYTAAGLSLFTHEFGRIMTAPFSIIYFLKVLSFGFVVGLIPLTSGIYNTRYGLRSDTELATLARMLAILLLIEVLCLALHYF</sequence>
<dbReference type="AlphaFoldDB" id="A0A1M4XVK5"/>
<feature type="transmembrane region" description="Helical" evidence="1">
    <location>
        <begin position="161"/>
        <end position="194"/>
    </location>
</feature>
<protein>
    <submittedName>
        <fullName evidence="2">Phospholipid/cholesterol/gamma-HCH transport system permease protein</fullName>
    </submittedName>
</protein>
<dbReference type="InterPro" id="IPR030802">
    <property type="entry name" value="Permease_MalE"/>
</dbReference>
<name>A0A1M4XVK5_9BURK</name>
<reference evidence="2 3" key="1">
    <citation type="submission" date="2016-11" db="EMBL/GenBank/DDBJ databases">
        <authorList>
            <person name="Jaros S."/>
            <person name="Januszkiewicz K."/>
            <person name="Wedrychowicz H."/>
        </authorList>
    </citation>
    <scope>NUCLEOTIDE SEQUENCE [LARGE SCALE GENOMIC DNA]</scope>
    <source>
        <strain evidence="2 3">DSM 16112</strain>
    </source>
</reference>
<feature type="transmembrane region" description="Helical" evidence="1">
    <location>
        <begin position="251"/>
        <end position="273"/>
    </location>
</feature>
<evidence type="ECO:0000313" key="2">
    <source>
        <dbReference type="EMBL" id="SHE97607.1"/>
    </source>
</evidence>
<accession>A0A1M4XVK5</accession>
<keyword evidence="1" id="KW-0472">Membrane</keyword>
<dbReference type="EMBL" id="FQUZ01000010">
    <property type="protein sequence ID" value="SHE97607.1"/>
    <property type="molecule type" value="Genomic_DNA"/>
</dbReference>
<evidence type="ECO:0000313" key="3">
    <source>
        <dbReference type="Proteomes" id="UP000184327"/>
    </source>
</evidence>
<dbReference type="RefSeq" id="WP_084522925.1">
    <property type="nucleotide sequence ID" value="NZ_FQUZ01000010.1"/>
</dbReference>
<feature type="transmembrane region" description="Helical" evidence="1">
    <location>
        <begin position="31"/>
        <end position="53"/>
    </location>
</feature>
<dbReference type="OrthoDB" id="8903628at2"/>
<dbReference type="STRING" id="1122156.SAMN02745117_01137"/>
<feature type="transmembrane region" description="Helical" evidence="1">
    <location>
        <begin position="214"/>
        <end position="239"/>
    </location>
</feature>
<keyword evidence="1" id="KW-1133">Transmembrane helix</keyword>
<dbReference type="Proteomes" id="UP000184327">
    <property type="component" value="Unassembled WGS sequence"/>
</dbReference>
<dbReference type="GO" id="GO:0043190">
    <property type="term" value="C:ATP-binding cassette (ABC) transporter complex"/>
    <property type="evidence" value="ECO:0007669"/>
    <property type="project" value="InterPro"/>
</dbReference>
<feature type="transmembrane region" description="Helical" evidence="1">
    <location>
        <begin position="73"/>
        <end position="96"/>
    </location>
</feature>
<keyword evidence="1" id="KW-0812">Transmembrane</keyword>
<organism evidence="2 3">
    <name type="scientific">Lampropedia hyalina DSM 16112</name>
    <dbReference type="NCBI Taxonomy" id="1122156"/>
    <lineage>
        <taxon>Bacteria</taxon>
        <taxon>Pseudomonadati</taxon>
        <taxon>Pseudomonadota</taxon>
        <taxon>Betaproteobacteria</taxon>
        <taxon>Burkholderiales</taxon>
        <taxon>Comamonadaceae</taxon>
        <taxon>Lampropedia</taxon>
    </lineage>
</organism>
<evidence type="ECO:0000256" key="1">
    <source>
        <dbReference type="SAM" id="Phobius"/>
    </source>
</evidence>
<dbReference type="Pfam" id="PF02405">
    <property type="entry name" value="MlaE"/>
    <property type="match status" value="1"/>
</dbReference>